<reference evidence="2" key="1">
    <citation type="submission" date="2021-01" db="EMBL/GenBank/DDBJ databases">
        <title>Whole genome shotgun sequence of Sinosporangium siamense NBRC 109515.</title>
        <authorList>
            <person name="Komaki H."/>
            <person name="Tamura T."/>
        </authorList>
    </citation>
    <scope>NUCLEOTIDE SEQUENCE</scope>
    <source>
        <strain evidence="2">NBRC 109515</strain>
    </source>
</reference>
<evidence type="ECO:0000313" key="3">
    <source>
        <dbReference type="Proteomes" id="UP000606172"/>
    </source>
</evidence>
<feature type="domain" description="Cupin type-2" evidence="1">
    <location>
        <begin position="34"/>
        <end position="89"/>
    </location>
</feature>
<dbReference type="RefSeq" id="WP_204029311.1">
    <property type="nucleotide sequence ID" value="NZ_BOOW01000030.1"/>
</dbReference>
<comment type="caution">
    <text evidence="2">The sequence shown here is derived from an EMBL/GenBank/DDBJ whole genome shotgun (WGS) entry which is preliminary data.</text>
</comment>
<dbReference type="AlphaFoldDB" id="A0A919RM30"/>
<gene>
    <name evidence="2" type="ORF">Ssi02_48770</name>
</gene>
<organism evidence="2 3">
    <name type="scientific">Sinosporangium siamense</name>
    <dbReference type="NCBI Taxonomy" id="1367973"/>
    <lineage>
        <taxon>Bacteria</taxon>
        <taxon>Bacillati</taxon>
        <taxon>Actinomycetota</taxon>
        <taxon>Actinomycetes</taxon>
        <taxon>Streptosporangiales</taxon>
        <taxon>Streptosporangiaceae</taxon>
        <taxon>Sinosporangium</taxon>
    </lineage>
</organism>
<name>A0A919RM30_9ACTN</name>
<keyword evidence="3" id="KW-1185">Reference proteome</keyword>
<dbReference type="InterPro" id="IPR014710">
    <property type="entry name" value="RmlC-like_jellyroll"/>
</dbReference>
<sequence length="119" mass="14033">MTDHIWRFDDAAFNEIKPGFRRRIYTGDDLMLCLWRIREGAGPTPYDCHPDNEQFGIILKGELDFKLGSGRRHRLKQGDVYWAPKSHMHGDSQFIGDPEHGETWILDIFTPPREDYREK</sequence>
<dbReference type="SUPFAM" id="SSF51182">
    <property type="entry name" value="RmlC-like cupins"/>
    <property type="match status" value="1"/>
</dbReference>
<dbReference type="Gene3D" id="2.60.120.10">
    <property type="entry name" value="Jelly Rolls"/>
    <property type="match status" value="1"/>
</dbReference>
<dbReference type="InterPro" id="IPR011051">
    <property type="entry name" value="RmlC_Cupin_sf"/>
</dbReference>
<evidence type="ECO:0000313" key="2">
    <source>
        <dbReference type="EMBL" id="GII94646.1"/>
    </source>
</evidence>
<evidence type="ECO:0000259" key="1">
    <source>
        <dbReference type="Pfam" id="PF07883"/>
    </source>
</evidence>
<protein>
    <recommendedName>
        <fullName evidence="1">Cupin type-2 domain-containing protein</fullName>
    </recommendedName>
</protein>
<proteinExistence type="predicted"/>
<dbReference type="EMBL" id="BOOW01000030">
    <property type="protein sequence ID" value="GII94646.1"/>
    <property type="molecule type" value="Genomic_DNA"/>
</dbReference>
<dbReference type="InterPro" id="IPR013096">
    <property type="entry name" value="Cupin_2"/>
</dbReference>
<accession>A0A919RM30</accession>
<dbReference type="Pfam" id="PF07883">
    <property type="entry name" value="Cupin_2"/>
    <property type="match status" value="1"/>
</dbReference>
<dbReference type="Proteomes" id="UP000606172">
    <property type="component" value="Unassembled WGS sequence"/>
</dbReference>